<dbReference type="PANTHER" id="PTHR30437:SF4">
    <property type="entry name" value="TRANSCRIPTION ELONGATION FACTOR GREA"/>
    <property type="match status" value="1"/>
</dbReference>
<evidence type="ECO:0000256" key="4">
    <source>
        <dbReference type="ARBA" id="ARBA00023125"/>
    </source>
</evidence>
<dbReference type="FunFam" id="1.10.287.180:FF:000001">
    <property type="entry name" value="Transcription elongation factor GreA"/>
    <property type="match status" value="1"/>
</dbReference>
<dbReference type="GO" id="GO:0032784">
    <property type="term" value="P:regulation of DNA-templated transcription elongation"/>
    <property type="evidence" value="ECO:0007669"/>
    <property type="project" value="InterPro"/>
</dbReference>
<dbReference type="GO" id="GO:0003746">
    <property type="term" value="F:translation elongation factor activity"/>
    <property type="evidence" value="ECO:0007669"/>
    <property type="project" value="UniProtKB-KW"/>
</dbReference>
<accession>A0A1M4U1B4</accession>
<keyword evidence="9" id="KW-0648">Protein biosynthesis</keyword>
<dbReference type="Pfam" id="PF01272">
    <property type="entry name" value="GreA_GreB"/>
    <property type="match status" value="1"/>
</dbReference>
<sequence>MLQKYPMTLEGKKKLEEELNYLKNVRQQEITEEIKRLRKFCDFEEDKCFSESLEQQSLVRERIKDIEEILNNIELVYSNSELHEAIIIGSTVKFMELPNGSQEIYTIVSPVEANPSKNKISVESPIGRGLLGHKESDNVQIETPAGEVNLRILEVS</sequence>
<keyword evidence="5" id="KW-0804">Transcription</keyword>
<dbReference type="PANTHER" id="PTHR30437">
    <property type="entry name" value="TRANSCRIPTION ELONGATION FACTOR GREA"/>
    <property type="match status" value="1"/>
</dbReference>
<evidence type="ECO:0000256" key="2">
    <source>
        <dbReference type="ARBA" id="ARBA00013729"/>
    </source>
</evidence>
<keyword evidence="4" id="KW-0238">DNA-binding</keyword>
<dbReference type="GO" id="GO:0006354">
    <property type="term" value="P:DNA-templated transcription elongation"/>
    <property type="evidence" value="ECO:0007669"/>
    <property type="project" value="TreeGrafter"/>
</dbReference>
<dbReference type="InterPro" id="IPR001437">
    <property type="entry name" value="Tscrpt_elong_fac_GreA/B_C"/>
</dbReference>
<dbReference type="RefSeq" id="WP_073296035.1">
    <property type="nucleotide sequence ID" value="NZ_FQUF01000007.1"/>
</dbReference>
<comment type="similarity">
    <text evidence="1">Belongs to the GreA/GreB family.</text>
</comment>
<dbReference type="STRING" id="1121025.SAMN02745249_00555"/>
<dbReference type="GO" id="GO:0070063">
    <property type="term" value="F:RNA polymerase binding"/>
    <property type="evidence" value="ECO:0007669"/>
    <property type="project" value="InterPro"/>
</dbReference>
<dbReference type="PIRSF" id="PIRSF006092">
    <property type="entry name" value="GreA_GreB"/>
    <property type="match status" value="1"/>
</dbReference>
<evidence type="ECO:0000259" key="7">
    <source>
        <dbReference type="Pfam" id="PF01272"/>
    </source>
</evidence>
<dbReference type="InterPro" id="IPR022691">
    <property type="entry name" value="Tscrpt_elong_fac_GreA/B_N"/>
</dbReference>
<dbReference type="FunFam" id="3.10.50.30:FF:000001">
    <property type="entry name" value="Transcription elongation factor GreA"/>
    <property type="match status" value="1"/>
</dbReference>
<evidence type="ECO:0000313" key="9">
    <source>
        <dbReference type="EMBL" id="SHE50581.1"/>
    </source>
</evidence>
<keyword evidence="10" id="KW-1185">Reference proteome</keyword>
<dbReference type="EMBL" id="FQUF01000007">
    <property type="protein sequence ID" value="SHE50581.1"/>
    <property type="molecule type" value="Genomic_DNA"/>
</dbReference>
<feature type="domain" description="Transcription elongation factor GreA/GreB N-terminal" evidence="8">
    <location>
        <begin position="6"/>
        <end position="74"/>
    </location>
</feature>
<evidence type="ECO:0000259" key="8">
    <source>
        <dbReference type="Pfam" id="PF03449"/>
    </source>
</evidence>
<organism evidence="9 10">
    <name type="scientific">Atopostipes suicloacalis DSM 15692</name>
    <dbReference type="NCBI Taxonomy" id="1121025"/>
    <lineage>
        <taxon>Bacteria</taxon>
        <taxon>Bacillati</taxon>
        <taxon>Bacillota</taxon>
        <taxon>Bacilli</taxon>
        <taxon>Lactobacillales</taxon>
        <taxon>Carnobacteriaceae</taxon>
        <taxon>Atopostipes</taxon>
    </lineage>
</organism>
<dbReference type="SUPFAM" id="SSF54534">
    <property type="entry name" value="FKBP-like"/>
    <property type="match status" value="1"/>
</dbReference>
<dbReference type="Proteomes" id="UP000184128">
    <property type="component" value="Unassembled WGS sequence"/>
</dbReference>
<dbReference type="InterPro" id="IPR036953">
    <property type="entry name" value="GreA/GreB_C_sf"/>
</dbReference>
<evidence type="ECO:0000256" key="1">
    <source>
        <dbReference type="ARBA" id="ARBA00008213"/>
    </source>
</evidence>
<evidence type="ECO:0000256" key="6">
    <source>
        <dbReference type="ARBA" id="ARBA00030776"/>
    </source>
</evidence>
<feature type="domain" description="Transcription elongation factor GreA/GreB C-terminal" evidence="7">
    <location>
        <begin position="84"/>
        <end position="156"/>
    </location>
</feature>
<evidence type="ECO:0000256" key="3">
    <source>
        <dbReference type="ARBA" id="ARBA00023015"/>
    </source>
</evidence>
<dbReference type="GO" id="GO:0003677">
    <property type="term" value="F:DNA binding"/>
    <property type="evidence" value="ECO:0007669"/>
    <property type="project" value="UniProtKB-KW"/>
</dbReference>
<evidence type="ECO:0000313" key="10">
    <source>
        <dbReference type="Proteomes" id="UP000184128"/>
    </source>
</evidence>
<dbReference type="Gene3D" id="1.10.287.180">
    <property type="entry name" value="Transcription elongation factor, GreA/GreB, N-terminal domain"/>
    <property type="match status" value="1"/>
</dbReference>
<dbReference type="InterPro" id="IPR023459">
    <property type="entry name" value="Tscrpt_elong_fac_GreA/B_fam"/>
</dbReference>
<dbReference type="NCBIfam" id="NF001263">
    <property type="entry name" value="PRK00226.1-4"/>
    <property type="match status" value="1"/>
</dbReference>
<dbReference type="Gene3D" id="3.10.50.30">
    <property type="entry name" value="Transcription elongation factor, GreA/GreB, C-terminal domain"/>
    <property type="match status" value="1"/>
</dbReference>
<name>A0A1M4U1B4_9LACT</name>
<dbReference type="SUPFAM" id="SSF46557">
    <property type="entry name" value="GreA transcript cleavage protein, N-terminal domain"/>
    <property type="match status" value="1"/>
</dbReference>
<keyword evidence="9" id="KW-0251">Elongation factor</keyword>
<dbReference type="InterPro" id="IPR036805">
    <property type="entry name" value="Tscrpt_elong_fac_GreA/B_N_sf"/>
</dbReference>
<evidence type="ECO:0000256" key="5">
    <source>
        <dbReference type="ARBA" id="ARBA00023163"/>
    </source>
</evidence>
<dbReference type="Pfam" id="PF03449">
    <property type="entry name" value="GreA_GreB_N"/>
    <property type="match status" value="1"/>
</dbReference>
<keyword evidence="3" id="KW-0805">Transcription regulation</keyword>
<dbReference type="OrthoDB" id="9808774at2"/>
<reference evidence="9 10" key="1">
    <citation type="submission" date="2016-11" db="EMBL/GenBank/DDBJ databases">
        <authorList>
            <person name="Jaros S."/>
            <person name="Januszkiewicz K."/>
            <person name="Wedrychowicz H."/>
        </authorList>
    </citation>
    <scope>NUCLEOTIDE SEQUENCE [LARGE SCALE GENOMIC DNA]</scope>
    <source>
        <strain evidence="9 10">DSM 15692</strain>
    </source>
</reference>
<protein>
    <recommendedName>
        <fullName evidence="2">Transcription elongation factor GreA</fullName>
    </recommendedName>
    <alternativeName>
        <fullName evidence="6">Transcript cleavage factor GreA</fullName>
    </alternativeName>
</protein>
<gene>
    <name evidence="9" type="ORF">SAMN02745249_00555</name>
</gene>
<dbReference type="AlphaFoldDB" id="A0A1M4U1B4"/>
<proteinExistence type="inferred from homology"/>